<proteinExistence type="predicted"/>
<dbReference type="AlphaFoldDB" id="A0AB34IF01"/>
<accession>A0AB34IF01</accession>
<evidence type="ECO:0000313" key="4">
    <source>
        <dbReference type="EMBL" id="KAL1496388.1"/>
    </source>
</evidence>
<keyword evidence="5" id="KW-1185">Reference proteome</keyword>
<feature type="region of interest" description="Disordered" evidence="2">
    <location>
        <begin position="24"/>
        <end position="43"/>
    </location>
</feature>
<organism evidence="4 5">
    <name type="scientific">Prymnesium parvum</name>
    <name type="common">Toxic golden alga</name>
    <dbReference type="NCBI Taxonomy" id="97485"/>
    <lineage>
        <taxon>Eukaryota</taxon>
        <taxon>Haptista</taxon>
        <taxon>Haptophyta</taxon>
        <taxon>Prymnesiophyceae</taxon>
        <taxon>Prymnesiales</taxon>
        <taxon>Prymnesiaceae</taxon>
        <taxon>Prymnesium</taxon>
    </lineage>
</organism>
<keyword evidence="1" id="KW-0175">Coiled coil</keyword>
<protein>
    <submittedName>
        <fullName evidence="4">Uncharacterized protein</fullName>
    </submittedName>
</protein>
<evidence type="ECO:0000256" key="1">
    <source>
        <dbReference type="SAM" id="Coils"/>
    </source>
</evidence>
<dbReference type="EMBL" id="JBGBPQ010000029">
    <property type="protein sequence ID" value="KAL1496388.1"/>
    <property type="molecule type" value="Genomic_DNA"/>
</dbReference>
<keyword evidence="3" id="KW-0732">Signal</keyword>
<feature type="region of interest" description="Disordered" evidence="2">
    <location>
        <begin position="399"/>
        <end position="445"/>
    </location>
</feature>
<feature type="chain" id="PRO_5044217532" evidence="3">
    <location>
        <begin position="20"/>
        <end position="445"/>
    </location>
</feature>
<dbReference type="Proteomes" id="UP001515480">
    <property type="component" value="Unassembled WGS sequence"/>
</dbReference>
<feature type="compositionally biased region" description="Basic and acidic residues" evidence="2">
    <location>
        <begin position="410"/>
        <end position="420"/>
    </location>
</feature>
<name>A0AB34IF01_PRYPA</name>
<feature type="coiled-coil region" evidence="1">
    <location>
        <begin position="229"/>
        <end position="277"/>
    </location>
</feature>
<feature type="signal peptide" evidence="3">
    <location>
        <begin position="1"/>
        <end position="19"/>
    </location>
</feature>
<sequence length="445" mass="48192">MPLPRPPLLLLLLPAPAHAFRPSAASLRAQPPRRAAPPHAALSPRSELAHLLSDLQQREAEDRERIDASVRSLHALTAAEYLLVPSAALVSLRALLLSRRLEREREEVRREAEALRAARRPRLAPPPLNGTNSTDRRALLVASSGLTGAVLGATFAPREGQAEGRSMPPAPPGNSILTPLTVGLSFLVGGQALALSRAKAEFNATPTPEGLRAEVDALKASLAAAYNRASDELKARVKLQAEAAEAKAEAAEAKTKAGEATAALLRVETELERIKREVALMGDGALSAQAERWGASAVGTASGLAAAGDEEIVMGFEMAGEEVVSIEDREDAPVESGWNADEGWEEAEARWGTEERWEEEELGAEDVWEEAPVEDEAMAQEGWEEPLLPYSRSDYYTFKPARRGGSPPLLRDESPIDTRASHPNYFTFMPPRRGIPAEYRQSDER</sequence>
<reference evidence="4 5" key="1">
    <citation type="journal article" date="2024" name="Science">
        <title>Giant polyketide synthase enzymes in the biosynthesis of giant marine polyether toxins.</title>
        <authorList>
            <person name="Fallon T.R."/>
            <person name="Shende V.V."/>
            <person name="Wierzbicki I.H."/>
            <person name="Pendleton A.L."/>
            <person name="Watervoot N.F."/>
            <person name="Auber R.P."/>
            <person name="Gonzalez D.J."/>
            <person name="Wisecaver J.H."/>
            <person name="Moore B.S."/>
        </authorList>
    </citation>
    <scope>NUCLEOTIDE SEQUENCE [LARGE SCALE GENOMIC DNA]</scope>
    <source>
        <strain evidence="4 5">12B1</strain>
    </source>
</reference>
<feature type="region of interest" description="Disordered" evidence="2">
    <location>
        <begin position="114"/>
        <end position="134"/>
    </location>
</feature>
<gene>
    <name evidence="4" type="ORF">AB1Y20_016343</name>
</gene>
<evidence type="ECO:0000256" key="3">
    <source>
        <dbReference type="SAM" id="SignalP"/>
    </source>
</evidence>
<evidence type="ECO:0000256" key="2">
    <source>
        <dbReference type="SAM" id="MobiDB-lite"/>
    </source>
</evidence>
<evidence type="ECO:0000313" key="5">
    <source>
        <dbReference type="Proteomes" id="UP001515480"/>
    </source>
</evidence>
<comment type="caution">
    <text evidence="4">The sequence shown here is derived from an EMBL/GenBank/DDBJ whole genome shotgun (WGS) entry which is preliminary data.</text>
</comment>